<evidence type="ECO:0000313" key="3">
    <source>
        <dbReference type="Proteomes" id="UP000053859"/>
    </source>
</evidence>
<proteinExistence type="predicted"/>
<feature type="region of interest" description="Disordered" evidence="1">
    <location>
        <begin position="1"/>
        <end position="141"/>
    </location>
</feature>
<feature type="compositionally biased region" description="Polar residues" evidence="1">
    <location>
        <begin position="124"/>
        <end position="133"/>
    </location>
</feature>
<dbReference type="AlphaFoldDB" id="A0A0K8PV80"/>
<accession>A0A0K8PV80</accession>
<gene>
    <name evidence="2" type="ORF">SAZU_6231</name>
</gene>
<protein>
    <submittedName>
        <fullName evidence="2">Pesticidal protein</fullName>
    </submittedName>
</protein>
<dbReference type="Proteomes" id="UP000053859">
    <property type="component" value="Unassembled WGS sequence"/>
</dbReference>
<keyword evidence="3" id="KW-1185">Reference proteome</keyword>
<reference evidence="2" key="1">
    <citation type="journal article" date="2015" name="Genome Announc.">
        <title>Draft Genome Sequence of Thiostrepton-Producing Streptomyces azureus ATCC 14921.</title>
        <authorList>
            <person name="Sakihara K."/>
            <person name="Maeda J."/>
            <person name="Tashiro K."/>
            <person name="Fujino Y."/>
            <person name="Kuhara S."/>
            <person name="Ohshima T."/>
            <person name="Ogata S."/>
            <person name="Doi K."/>
        </authorList>
    </citation>
    <scope>NUCLEOTIDE SEQUENCE [LARGE SCALE GENOMIC DNA]</scope>
    <source>
        <strain evidence="2">ATCC14921</strain>
    </source>
</reference>
<name>A0A0K8PV80_STRAJ</name>
<evidence type="ECO:0000256" key="1">
    <source>
        <dbReference type="SAM" id="MobiDB-lite"/>
    </source>
</evidence>
<evidence type="ECO:0000313" key="2">
    <source>
        <dbReference type="EMBL" id="GAP51369.1"/>
    </source>
</evidence>
<sequence>MDEQHTHGHLATGSRTGHGCPLRNPARPVRVAPIPPPGGTRRHAGVVLSHPVRGGPARRPPTARRTPDRVSPARRSGLSTGAGPRGGGVLEDEVPFQGTGMETDGVPFPGTLTETDGVPLPGTLTETAETTADVQRRETDR</sequence>
<dbReference type="PATRIC" id="fig|146537.3.peg.6546"/>
<dbReference type="EMBL" id="DF968368">
    <property type="protein sequence ID" value="GAP51369.1"/>
    <property type="molecule type" value="Genomic_DNA"/>
</dbReference>
<organism evidence="2 3">
    <name type="scientific">Streptomyces azureus</name>
    <dbReference type="NCBI Taxonomy" id="146537"/>
    <lineage>
        <taxon>Bacteria</taxon>
        <taxon>Bacillati</taxon>
        <taxon>Actinomycetota</taxon>
        <taxon>Actinomycetes</taxon>
        <taxon>Kitasatosporales</taxon>
        <taxon>Streptomycetaceae</taxon>
        <taxon>Streptomyces</taxon>
    </lineage>
</organism>